<dbReference type="AlphaFoldDB" id="A0A3N0DTE6"/>
<sequence>MSDFTDEHRAMLDFESTWWSYPGSKAAGIRDRFSMSSTKYHLELNAVIEMPEALDHAPMVVKRLHRQRTLRRHERRSSRIG</sequence>
<protein>
    <submittedName>
        <fullName evidence="1">DUF3263 domain-containing protein</fullName>
    </submittedName>
</protein>
<dbReference type="InterPro" id="IPR021678">
    <property type="entry name" value="DUF3263"/>
</dbReference>
<dbReference type="RefSeq" id="WP_123233283.1">
    <property type="nucleotide sequence ID" value="NZ_RJSG01000002.1"/>
</dbReference>
<keyword evidence="2" id="KW-1185">Reference proteome</keyword>
<accession>A0A3N0DTE6</accession>
<dbReference type="Pfam" id="PF11662">
    <property type="entry name" value="DUF3263"/>
    <property type="match status" value="1"/>
</dbReference>
<dbReference type="EMBL" id="RJSG01000002">
    <property type="protein sequence ID" value="RNL78781.1"/>
    <property type="molecule type" value="Genomic_DNA"/>
</dbReference>
<name>A0A3N0DTE6_9ACTN</name>
<dbReference type="Proteomes" id="UP000277094">
    <property type="component" value="Unassembled WGS sequence"/>
</dbReference>
<comment type="caution">
    <text evidence="1">The sequence shown here is derived from an EMBL/GenBank/DDBJ whole genome shotgun (WGS) entry which is preliminary data.</text>
</comment>
<proteinExistence type="predicted"/>
<evidence type="ECO:0000313" key="2">
    <source>
        <dbReference type="Proteomes" id="UP000277094"/>
    </source>
</evidence>
<evidence type="ECO:0000313" key="1">
    <source>
        <dbReference type="EMBL" id="RNL78781.1"/>
    </source>
</evidence>
<dbReference type="OrthoDB" id="3268863at2"/>
<organism evidence="1 2">
    <name type="scientific">Nocardioides marmorisolisilvae</name>
    <dbReference type="NCBI Taxonomy" id="1542737"/>
    <lineage>
        <taxon>Bacteria</taxon>
        <taxon>Bacillati</taxon>
        <taxon>Actinomycetota</taxon>
        <taxon>Actinomycetes</taxon>
        <taxon>Propionibacteriales</taxon>
        <taxon>Nocardioidaceae</taxon>
        <taxon>Nocardioides</taxon>
    </lineage>
</organism>
<reference evidence="1 2" key="1">
    <citation type="submission" date="2018-11" db="EMBL/GenBank/DDBJ databases">
        <authorList>
            <person name="Li F."/>
        </authorList>
    </citation>
    <scope>NUCLEOTIDE SEQUENCE [LARGE SCALE GENOMIC DNA]</scope>
    <source>
        <strain evidence="1 2">KIS18-7</strain>
    </source>
</reference>
<gene>
    <name evidence="1" type="ORF">EFL95_06835</name>
</gene>